<sequence>MTTPVRRRGRPGHDVASVLAASVEVFNERGYDGTSMEDLSARLGIGKSSIYHHVESKEELLRLALDQALTGLEEAAEEIKSSDGPAVERLELLLRRSISVLVDRLPFVTLLLRVRGNSDVERQALARRRRIDHLVTDLVKEAVGDGALRSDLDPAVVARLLFGTVNSLTEWLKPTSKQTAADLGDVVCGVVFDGLRTAT</sequence>
<dbReference type="InterPro" id="IPR041490">
    <property type="entry name" value="KstR2_TetR_C"/>
</dbReference>
<keyword evidence="1" id="KW-0805">Transcription regulation</keyword>
<dbReference type="InterPro" id="IPR050109">
    <property type="entry name" value="HTH-type_TetR-like_transc_reg"/>
</dbReference>
<gene>
    <name evidence="6" type="ORF">SAMN04515671_2345</name>
</gene>
<keyword evidence="7" id="KW-1185">Reference proteome</keyword>
<dbReference type="Gene3D" id="1.10.10.60">
    <property type="entry name" value="Homeodomain-like"/>
    <property type="match status" value="1"/>
</dbReference>
<feature type="domain" description="HTH tetR-type" evidence="5">
    <location>
        <begin position="12"/>
        <end position="72"/>
    </location>
</feature>
<dbReference type="AlphaFoldDB" id="A0A1H0NFF6"/>
<dbReference type="STRING" id="1090615.SAMN04515671_2345"/>
<keyword evidence="3" id="KW-0804">Transcription</keyword>
<accession>A0A1H0NFF6</accession>
<dbReference type="EMBL" id="LT629710">
    <property type="protein sequence ID" value="SDO91507.1"/>
    <property type="molecule type" value="Genomic_DNA"/>
</dbReference>
<evidence type="ECO:0000259" key="5">
    <source>
        <dbReference type="PROSITE" id="PS50977"/>
    </source>
</evidence>
<name>A0A1H0NFF6_9ACTN</name>
<evidence type="ECO:0000256" key="3">
    <source>
        <dbReference type="ARBA" id="ARBA00023163"/>
    </source>
</evidence>
<dbReference type="InterPro" id="IPR036271">
    <property type="entry name" value="Tet_transcr_reg_TetR-rel_C_sf"/>
</dbReference>
<feature type="DNA-binding region" description="H-T-H motif" evidence="4">
    <location>
        <begin position="35"/>
        <end position="54"/>
    </location>
</feature>
<dbReference type="PANTHER" id="PTHR30055:SF234">
    <property type="entry name" value="HTH-TYPE TRANSCRIPTIONAL REGULATOR BETI"/>
    <property type="match status" value="1"/>
</dbReference>
<dbReference type="SUPFAM" id="SSF46689">
    <property type="entry name" value="Homeodomain-like"/>
    <property type="match status" value="1"/>
</dbReference>
<dbReference type="PANTHER" id="PTHR30055">
    <property type="entry name" value="HTH-TYPE TRANSCRIPTIONAL REGULATOR RUTR"/>
    <property type="match status" value="1"/>
</dbReference>
<dbReference type="Gene3D" id="1.10.357.10">
    <property type="entry name" value="Tetracycline Repressor, domain 2"/>
    <property type="match status" value="1"/>
</dbReference>
<evidence type="ECO:0000256" key="1">
    <source>
        <dbReference type="ARBA" id="ARBA00023015"/>
    </source>
</evidence>
<protein>
    <submittedName>
        <fullName evidence="6">DNA-binding transcriptional regulator, AcrR family</fullName>
    </submittedName>
</protein>
<dbReference type="PROSITE" id="PS50977">
    <property type="entry name" value="HTH_TETR_2"/>
    <property type="match status" value="1"/>
</dbReference>
<dbReference type="PRINTS" id="PR00455">
    <property type="entry name" value="HTHTETR"/>
</dbReference>
<dbReference type="SUPFAM" id="SSF48498">
    <property type="entry name" value="Tetracyclin repressor-like, C-terminal domain"/>
    <property type="match status" value="1"/>
</dbReference>
<evidence type="ECO:0000313" key="7">
    <source>
        <dbReference type="Proteomes" id="UP000198741"/>
    </source>
</evidence>
<dbReference type="OrthoDB" id="3190535at2"/>
<dbReference type="RefSeq" id="WP_090481970.1">
    <property type="nucleotide sequence ID" value="NZ_LT629710.1"/>
</dbReference>
<dbReference type="Pfam" id="PF00440">
    <property type="entry name" value="TetR_N"/>
    <property type="match status" value="1"/>
</dbReference>
<organism evidence="6 7">
    <name type="scientific">Nakamurella panacisegetis</name>
    <dbReference type="NCBI Taxonomy" id="1090615"/>
    <lineage>
        <taxon>Bacteria</taxon>
        <taxon>Bacillati</taxon>
        <taxon>Actinomycetota</taxon>
        <taxon>Actinomycetes</taxon>
        <taxon>Nakamurellales</taxon>
        <taxon>Nakamurellaceae</taxon>
        <taxon>Nakamurella</taxon>
    </lineage>
</organism>
<evidence type="ECO:0000256" key="4">
    <source>
        <dbReference type="PROSITE-ProRule" id="PRU00335"/>
    </source>
</evidence>
<dbReference type="Proteomes" id="UP000198741">
    <property type="component" value="Chromosome I"/>
</dbReference>
<dbReference type="InterPro" id="IPR001647">
    <property type="entry name" value="HTH_TetR"/>
</dbReference>
<dbReference type="Pfam" id="PF17932">
    <property type="entry name" value="TetR_C_24"/>
    <property type="match status" value="1"/>
</dbReference>
<reference evidence="6 7" key="1">
    <citation type="submission" date="2016-10" db="EMBL/GenBank/DDBJ databases">
        <authorList>
            <person name="de Groot N.N."/>
        </authorList>
    </citation>
    <scope>NUCLEOTIDE SEQUENCE [LARGE SCALE GENOMIC DNA]</scope>
    <source>
        <strain evidence="7">P4-7,KCTC 19426,CECT 7604</strain>
    </source>
</reference>
<evidence type="ECO:0000256" key="2">
    <source>
        <dbReference type="ARBA" id="ARBA00023125"/>
    </source>
</evidence>
<dbReference type="GO" id="GO:0003700">
    <property type="term" value="F:DNA-binding transcription factor activity"/>
    <property type="evidence" value="ECO:0007669"/>
    <property type="project" value="TreeGrafter"/>
</dbReference>
<evidence type="ECO:0000313" key="6">
    <source>
        <dbReference type="EMBL" id="SDO91507.1"/>
    </source>
</evidence>
<proteinExistence type="predicted"/>
<keyword evidence="2 4" id="KW-0238">DNA-binding</keyword>
<dbReference type="GO" id="GO:0000976">
    <property type="term" value="F:transcription cis-regulatory region binding"/>
    <property type="evidence" value="ECO:0007669"/>
    <property type="project" value="TreeGrafter"/>
</dbReference>
<dbReference type="InterPro" id="IPR009057">
    <property type="entry name" value="Homeodomain-like_sf"/>
</dbReference>